<feature type="region of interest" description="Disordered" evidence="1">
    <location>
        <begin position="376"/>
        <end position="410"/>
    </location>
</feature>
<feature type="region of interest" description="Disordered" evidence="1">
    <location>
        <begin position="120"/>
        <end position="154"/>
    </location>
</feature>
<feature type="region of interest" description="Disordered" evidence="1">
    <location>
        <begin position="321"/>
        <end position="361"/>
    </location>
</feature>
<feature type="compositionally biased region" description="Polar residues" evidence="1">
    <location>
        <begin position="144"/>
        <end position="154"/>
    </location>
</feature>
<keyword evidence="2" id="KW-0472">Membrane</keyword>
<feature type="compositionally biased region" description="Basic and acidic residues" evidence="1">
    <location>
        <begin position="329"/>
        <end position="338"/>
    </location>
</feature>
<feature type="transmembrane region" description="Helical" evidence="2">
    <location>
        <begin position="161"/>
        <end position="189"/>
    </location>
</feature>
<dbReference type="Pfam" id="PF15860">
    <property type="entry name" value="DUF4728"/>
    <property type="match status" value="1"/>
</dbReference>
<dbReference type="PANTHER" id="PTHR36694">
    <property type="entry name" value="PASIFLORA 1, ISOFORM A-RELATED"/>
    <property type="match status" value="1"/>
</dbReference>
<feature type="transmembrane region" description="Helical" evidence="2">
    <location>
        <begin position="201"/>
        <end position="224"/>
    </location>
</feature>
<evidence type="ECO:0000313" key="3">
    <source>
        <dbReference type="EMBL" id="CAG7728919.1"/>
    </source>
</evidence>
<accession>A0A8J2K2Y2</accession>
<keyword evidence="4" id="KW-1185">Reference proteome</keyword>
<evidence type="ECO:0000256" key="1">
    <source>
        <dbReference type="SAM" id="MobiDB-lite"/>
    </source>
</evidence>
<keyword evidence="2" id="KW-0812">Transmembrane</keyword>
<dbReference type="EMBL" id="CAJVCH010170591">
    <property type="protein sequence ID" value="CAG7728919.1"/>
    <property type="molecule type" value="Genomic_DNA"/>
</dbReference>
<gene>
    <name evidence="3" type="ORF">AFUS01_LOCUS17666</name>
</gene>
<name>A0A8J2K2Y2_9HEXA</name>
<feature type="compositionally biased region" description="Low complexity" evidence="1">
    <location>
        <begin position="125"/>
        <end position="137"/>
    </location>
</feature>
<dbReference type="PANTHER" id="PTHR36694:SF11">
    <property type="entry name" value="LP21121P-RELATED"/>
    <property type="match status" value="1"/>
</dbReference>
<dbReference type="Proteomes" id="UP000708208">
    <property type="component" value="Unassembled WGS sequence"/>
</dbReference>
<dbReference type="AlphaFoldDB" id="A0A8J2K2Y2"/>
<dbReference type="OrthoDB" id="10067585at2759"/>
<reference evidence="3" key="1">
    <citation type="submission" date="2021-06" db="EMBL/GenBank/DDBJ databases">
        <authorList>
            <person name="Hodson N. C."/>
            <person name="Mongue J. A."/>
            <person name="Jaron S. K."/>
        </authorList>
    </citation>
    <scope>NUCLEOTIDE SEQUENCE</scope>
</reference>
<protein>
    <submittedName>
        <fullName evidence="3">Uncharacterized protein</fullName>
    </submittedName>
</protein>
<feature type="transmembrane region" description="Helical" evidence="2">
    <location>
        <begin position="236"/>
        <end position="260"/>
    </location>
</feature>
<organism evidence="3 4">
    <name type="scientific">Allacma fusca</name>
    <dbReference type="NCBI Taxonomy" id="39272"/>
    <lineage>
        <taxon>Eukaryota</taxon>
        <taxon>Metazoa</taxon>
        <taxon>Ecdysozoa</taxon>
        <taxon>Arthropoda</taxon>
        <taxon>Hexapoda</taxon>
        <taxon>Collembola</taxon>
        <taxon>Symphypleona</taxon>
        <taxon>Sminthuridae</taxon>
        <taxon>Allacma</taxon>
    </lineage>
</organism>
<dbReference type="InterPro" id="IPR031720">
    <property type="entry name" value="DUF4728"/>
</dbReference>
<keyword evidence="2" id="KW-1133">Transmembrane helix</keyword>
<proteinExistence type="predicted"/>
<feature type="transmembrane region" description="Helical" evidence="2">
    <location>
        <begin position="81"/>
        <end position="105"/>
    </location>
</feature>
<sequence>MFLASDRFFWHRSDFFGIGAMFLASERCFWHRSDVFGIRAMFLASERCFWHRSDVFRIGEMFFASERCLSCIGARFPLHRIYLFVLPTEVYFFAFAVLTGSMAYLELRSSLGEKSEMVGGPNMDNSTATGTNSTGNTIRIEPTKQGSVNSTSVNPPSQSPLMSLVLILLDFSCEVFGFISSIVLIYGLFHERKLFLVPWMIAVPTHTIIDIYTVCEIVVVYLGSKSIDADPGQDSYGALLLLTAVSITATINMYALLCVFSQYMEYKAGRGTAAHENLLSGGSFPGGPGSFRGGRPNQKPDTWYEDLIFNQSKHPNCMGKGDIPLSLLEKSDSKKSRGDSVPTVRFENETSSSSGECVEPRQKLISKKSNFDNLTSCRNLSVPSSRSRKSGYSTPTLMEESTTADSIEEM</sequence>
<comment type="caution">
    <text evidence="3">The sequence shown here is derived from an EMBL/GenBank/DDBJ whole genome shotgun (WGS) entry which is preliminary data.</text>
</comment>
<evidence type="ECO:0000256" key="2">
    <source>
        <dbReference type="SAM" id="Phobius"/>
    </source>
</evidence>
<evidence type="ECO:0000313" key="4">
    <source>
        <dbReference type="Proteomes" id="UP000708208"/>
    </source>
</evidence>